<dbReference type="Pfam" id="PF13704">
    <property type="entry name" value="Glyco_tranf_2_4"/>
    <property type="match status" value="1"/>
</dbReference>
<dbReference type="Proteomes" id="UP000193495">
    <property type="component" value="Unassembled WGS sequence"/>
</dbReference>
<gene>
    <name evidence="1" type="ORF">CLV79_101472</name>
    <name evidence="2" type="ORF">LOS8367_00615</name>
</gene>
<proteinExistence type="predicted"/>
<dbReference type="SUPFAM" id="SSF53448">
    <property type="entry name" value="Nucleotide-diphospho-sugar transferases"/>
    <property type="match status" value="1"/>
</dbReference>
<evidence type="ECO:0000313" key="1">
    <source>
        <dbReference type="EMBL" id="PSK88631.1"/>
    </source>
</evidence>
<dbReference type="GO" id="GO:0016740">
    <property type="term" value="F:transferase activity"/>
    <property type="evidence" value="ECO:0007669"/>
    <property type="project" value="UniProtKB-KW"/>
</dbReference>
<evidence type="ECO:0000313" key="3">
    <source>
        <dbReference type="Proteomes" id="UP000193495"/>
    </source>
</evidence>
<dbReference type="InterPro" id="IPR029044">
    <property type="entry name" value="Nucleotide-diphossugar_trans"/>
</dbReference>
<reference evidence="1 4" key="2">
    <citation type="submission" date="2018-03" db="EMBL/GenBank/DDBJ databases">
        <title>Genomic Encyclopedia of Archaeal and Bacterial Type Strains, Phase II (KMG-II): from individual species to whole genera.</title>
        <authorList>
            <person name="Goeker M."/>
        </authorList>
    </citation>
    <scope>NUCLEOTIDE SEQUENCE [LARGE SCALE GENOMIC DNA]</scope>
    <source>
        <strain evidence="1 4">DSM 29956</strain>
    </source>
</reference>
<name>A0A1X6YKH5_9RHOB</name>
<accession>A0A1X6YKH5</accession>
<evidence type="ECO:0000313" key="4">
    <source>
        <dbReference type="Proteomes" id="UP000240624"/>
    </source>
</evidence>
<keyword evidence="1" id="KW-0808">Transferase</keyword>
<dbReference type="EMBL" id="PYGB01000001">
    <property type="protein sequence ID" value="PSK88631.1"/>
    <property type="molecule type" value="Genomic_DNA"/>
</dbReference>
<organism evidence="2 3">
    <name type="scientific">Limimaricola soesokkakensis</name>
    <dbReference type="NCBI Taxonomy" id="1343159"/>
    <lineage>
        <taxon>Bacteria</taxon>
        <taxon>Pseudomonadati</taxon>
        <taxon>Pseudomonadota</taxon>
        <taxon>Alphaproteobacteria</taxon>
        <taxon>Rhodobacterales</taxon>
        <taxon>Paracoccaceae</taxon>
        <taxon>Limimaricola</taxon>
    </lineage>
</organism>
<protein>
    <submittedName>
        <fullName evidence="1">Glycosyl transferase family 2</fullName>
    </submittedName>
</protein>
<keyword evidence="4" id="KW-1185">Reference proteome</keyword>
<dbReference type="Proteomes" id="UP000240624">
    <property type="component" value="Unassembled WGS sequence"/>
</dbReference>
<reference evidence="2 3" key="1">
    <citation type="submission" date="2017-03" db="EMBL/GenBank/DDBJ databases">
        <authorList>
            <person name="Afonso C.L."/>
            <person name="Miller P.J."/>
            <person name="Scott M.A."/>
            <person name="Spackman E."/>
            <person name="Goraichik I."/>
            <person name="Dimitrov K.M."/>
            <person name="Suarez D.L."/>
            <person name="Swayne D.E."/>
        </authorList>
    </citation>
    <scope>NUCLEOTIDE SEQUENCE [LARGE SCALE GENOMIC DNA]</scope>
    <source>
        <strain evidence="2 3">CECT 8367</strain>
    </source>
</reference>
<evidence type="ECO:0000313" key="2">
    <source>
        <dbReference type="EMBL" id="SLN22249.1"/>
    </source>
</evidence>
<sequence>MDGGGHLCIIRRMYDRPERFLVFAGMRDEGAFLVEWISWYRMLGFEILIGVNDCTDRSPALLDAFAQAGWLRWFEHRPPEGTPPKQSAHRHAQRHPATAEADWLLICDVDEFLVLHRGDGTIASYLDDLGRDFLGVAFHWQCFGTGGWKRYRPGLVHRQFRRRGPSQRPANVMVKTLFRTPRRFERWSDHMPWAFDGEWDRGTNRIVDSEGRIIEQLLTGPHPIRYTDVSQVTHRYAQMNHYVLRSVEQFEAKRGTLSATAAKDRYTQAFFDARDRNGRRDLSALAHAAAFDRIHAEALALPGVARLHHLCCADLVARLCAHQGRAPQDDPRWHAEIAAAEAAD</sequence>
<dbReference type="EMBL" id="FWFY01000002">
    <property type="protein sequence ID" value="SLN22249.1"/>
    <property type="molecule type" value="Genomic_DNA"/>
</dbReference>
<dbReference type="AlphaFoldDB" id="A0A1X6YKH5"/>